<protein>
    <submittedName>
        <fullName evidence="2">Uncharacterized protein</fullName>
    </submittedName>
</protein>
<proteinExistence type="predicted"/>
<dbReference type="AlphaFoldDB" id="A0AAV1ANR0"/>
<reference evidence="2 3" key="1">
    <citation type="submission" date="2023-01" db="EMBL/GenBank/DDBJ databases">
        <authorList>
            <person name="Kreplak J."/>
        </authorList>
    </citation>
    <scope>NUCLEOTIDE SEQUENCE [LARGE SCALE GENOMIC DNA]</scope>
</reference>
<evidence type="ECO:0000313" key="3">
    <source>
        <dbReference type="Proteomes" id="UP001157006"/>
    </source>
</evidence>
<gene>
    <name evidence="2" type="ORF">VFH_V015800</name>
</gene>
<organism evidence="2 3">
    <name type="scientific">Vicia faba</name>
    <name type="common">Broad bean</name>
    <name type="synonym">Faba vulgaris</name>
    <dbReference type="NCBI Taxonomy" id="3906"/>
    <lineage>
        <taxon>Eukaryota</taxon>
        <taxon>Viridiplantae</taxon>
        <taxon>Streptophyta</taxon>
        <taxon>Embryophyta</taxon>
        <taxon>Tracheophyta</taxon>
        <taxon>Spermatophyta</taxon>
        <taxon>Magnoliopsida</taxon>
        <taxon>eudicotyledons</taxon>
        <taxon>Gunneridae</taxon>
        <taxon>Pentapetalae</taxon>
        <taxon>rosids</taxon>
        <taxon>fabids</taxon>
        <taxon>Fabales</taxon>
        <taxon>Fabaceae</taxon>
        <taxon>Papilionoideae</taxon>
        <taxon>50 kb inversion clade</taxon>
        <taxon>NPAAA clade</taxon>
        <taxon>Hologalegina</taxon>
        <taxon>IRL clade</taxon>
        <taxon>Fabeae</taxon>
        <taxon>Vicia</taxon>
    </lineage>
</organism>
<keyword evidence="3" id="KW-1185">Reference proteome</keyword>
<accession>A0AAV1ANR0</accession>
<feature type="region of interest" description="Disordered" evidence="1">
    <location>
        <begin position="1"/>
        <end position="31"/>
    </location>
</feature>
<evidence type="ECO:0000256" key="1">
    <source>
        <dbReference type="SAM" id="MobiDB-lite"/>
    </source>
</evidence>
<sequence>MKSKSSRRNKKEQEPTTTSKQHRIHPTRCEDNVHVYDHKEKTSEHTTNNPHDVINIPIILEAIDFTSTPQKIIPSDYEEEILKIIVILDEASNPYSTLSDQAVLRTNIQPPYLDEIIMQFGTKVSAYLHSMSYIFTFRVNIAKSDAAWIIFRRWMISCTLELNDLSYLDTSKRFQAGPLEVIQPILDRYMPMYLPALEPVLLLPALEEEATYDIEIDPKASSAQDH</sequence>
<dbReference type="EMBL" id="OX451740">
    <property type="protein sequence ID" value="CAI8612065.1"/>
    <property type="molecule type" value="Genomic_DNA"/>
</dbReference>
<evidence type="ECO:0000313" key="2">
    <source>
        <dbReference type="EMBL" id="CAI8612065.1"/>
    </source>
</evidence>
<feature type="compositionally biased region" description="Basic residues" evidence="1">
    <location>
        <begin position="1"/>
        <end position="10"/>
    </location>
</feature>
<dbReference type="Proteomes" id="UP001157006">
    <property type="component" value="Chromosome 5"/>
</dbReference>
<name>A0AAV1ANR0_VICFA</name>